<feature type="repeat" description="WD" evidence="5">
    <location>
        <begin position="200"/>
        <end position="232"/>
    </location>
</feature>
<dbReference type="Pfam" id="PF00400">
    <property type="entry name" value="WD40"/>
    <property type="match status" value="7"/>
</dbReference>
<feature type="repeat" description="WD" evidence="5">
    <location>
        <begin position="116"/>
        <end position="148"/>
    </location>
</feature>
<dbReference type="Gene3D" id="2.130.10.10">
    <property type="entry name" value="YVTN repeat-like/Quinoprotein amine dehydrogenase"/>
    <property type="match status" value="2"/>
</dbReference>
<reference evidence="8" key="1">
    <citation type="submission" date="2016-02" db="EMBL/GenBank/DDBJ databases">
        <title>Comparative genomics of biotechnologically important yeasts.</title>
        <authorList>
            <consortium name="DOE Joint Genome Institute"/>
            <person name="Riley R."/>
            <person name="Haridas S."/>
            <person name="Wolfe K.H."/>
            <person name="Lopes M.R."/>
            <person name="Hittinger C.T."/>
            <person name="Goker M."/>
            <person name="Salamov A."/>
            <person name="Wisecaver J."/>
            <person name="Long T.M."/>
            <person name="Aerts A.L."/>
            <person name="Barry K."/>
            <person name="Choi C."/>
            <person name="Clum A."/>
            <person name="Coughlan A.Y."/>
            <person name="Deshpande S."/>
            <person name="Douglass A.P."/>
            <person name="Hanson S.J."/>
            <person name="Klenk H.-P."/>
            <person name="Labutti K."/>
            <person name="Lapidus A."/>
            <person name="Lindquist E."/>
            <person name="Lipzen A."/>
            <person name="Meier-Kolthoff J.P."/>
            <person name="Ohm R.A."/>
            <person name="Otillar R.P."/>
            <person name="Pangilinan J."/>
            <person name="Peng Y."/>
            <person name="Rokas A."/>
            <person name="Rosa C.A."/>
            <person name="Scheuner C."/>
            <person name="Sibirny A.A."/>
            <person name="Slot J.C."/>
            <person name="Stielow J.B."/>
            <person name="Sun H."/>
            <person name="Kurtzman C.P."/>
            <person name="Blackwell M."/>
            <person name="Jeffries T.W."/>
            <person name="Grigoriev I.V."/>
        </authorList>
    </citation>
    <scope>NUCLEOTIDE SEQUENCE [LARGE SCALE GENOMIC DNA]</scope>
    <source>
        <strain evidence="8">NRRL Y-17796</strain>
    </source>
</reference>
<evidence type="ECO:0000256" key="3">
    <source>
        <dbReference type="ARBA" id="ARBA00025498"/>
    </source>
</evidence>
<evidence type="ECO:0000256" key="6">
    <source>
        <dbReference type="RuleBase" id="RU369034"/>
    </source>
</evidence>
<dbReference type="PROSITE" id="PS50082">
    <property type="entry name" value="WD_REPEATS_2"/>
    <property type="match status" value="6"/>
</dbReference>
<dbReference type="Proteomes" id="UP000095023">
    <property type="component" value="Unassembled WGS sequence"/>
</dbReference>
<dbReference type="PRINTS" id="PR00320">
    <property type="entry name" value="GPROTEINBRPT"/>
</dbReference>
<feature type="repeat" description="WD" evidence="5">
    <location>
        <begin position="340"/>
        <end position="371"/>
    </location>
</feature>
<comment type="subcellular location">
    <subcellularLocation>
        <location evidence="6">Nucleus</location>
    </subcellularLocation>
</comment>
<keyword evidence="1 5" id="KW-0853">WD repeat</keyword>
<feature type="repeat" description="WD" evidence="5">
    <location>
        <begin position="243"/>
        <end position="285"/>
    </location>
</feature>
<feature type="repeat" description="WD" evidence="5">
    <location>
        <begin position="158"/>
        <end position="199"/>
    </location>
</feature>
<evidence type="ECO:0000313" key="7">
    <source>
        <dbReference type="EMBL" id="ODV90751.1"/>
    </source>
</evidence>
<dbReference type="SMART" id="SM00320">
    <property type="entry name" value="WD40"/>
    <property type="match status" value="7"/>
</dbReference>
<keyword evidence="6" id="KW-0507">mRNA processing</keyword>
<dbReference type="GO" id="GO:0005847">
    <property type="term" value="C:mRNA cleavage and polyadenylation specificity factor complex"/>
    <property type="evidence" value="ECO:0007669"/>
    <property type="project" value="EnsemblFungi"/>
</dbReference>
<proteinExistence type="predicted"/>
<dbReference type="InterPro" id="IPR015943">
    <property type="entry name" value="WD40/YVTN_repeat-like_dom_sf"/>
</dbReference>
<evidence type="ECO:0000256" key="5">
    <source>
        <dbReference type="PROSITE-ProRule" id="PRU00221"/>
    </source>
</evidence>
<dbReference type="GO" id="GO:0180010">
    <property type="term" value="P:co-transcriptional mRNA 3'-end processing, cleavage and polyadenylation pathway"/>
    <property type="evidence" value="ECO:0007669"/>
    <property type="project" value="EnsemblFungi"/>
</dbReference>
<dbReference type="PANTHER" id="PTHR22836:SF0">
    <property type="entry name" value="PRE-MRNA 3' END PROCESSING PROTEIN WDR33"/>
    <property type="match status" value="1"/>
</dbReference>
<organism evidence="7 8">
    <name type="scientific">Tortispora caseinolytica NRRL Y-17796</name>
    <dbReference type="NCBI Taxonomy" id="767744"/>
    <lineage>
        <taxon>Eukaryota</taxon>
        <taxon>Fungi</taxon>
        <taxon>Dikarya</taxon>
        <taxon>Ascomycota</taxon>
        <taxon>Saccharomycotina</taxon>
        <taxon>Trigonopsidomycetes</taxon>
        <taxon>Trigonopsidales</taxon>
        <taxon>Trigonopsidaceae</taxon>
        <taxon>Tortispora</taxon>
    </lineage>
</organism>
<sequence>MQVSQPQKKLQPRRVIDYKNSLHKWSDRLRIGKPMSSGLNIKPDAAYVIDLLAPAAYKRHDIVNTPSKFVHLSMNKVKQAVTSLAWTPDGRRLVSANQAGEFTLWHGFAFNFETIMQAHDSAIRATVYSHNQDWLISADVDGVIKYWQPNFNNVKIIADGHTEAINQLAFSPQDSRFVSCSDDHNIKIWNFTQGVEEQALTGHGWDVKCADWHPSKGLIVSGSKDNLVKLWDPRAPASCIATLHSHKGTVNCAQFQPTRGDLLATAGRDHSARIFDIRAMKELYHLRGNEKDIMSLTWHPVNTQVLSTGSYEGRICHYNLDSYQPMAEQGNTLLPYHIVPYGHDAAILCMQYHPIGHVFSTGSHDRFIRFWIRGRPADPAAFKDRYYLGQEEAERLGYQGNGVNTPLVPTNNASNMMVNGGQDTNDMDDDEYMADAIEDQDAEPNGTIPSLNSNQSQKNDTSAVMQNPFFIPGLSTSFSSDVSVPGLSSFPNDTSAAGSAQDQVDPNAFMQMFQMFQQQQAQQ</sequence>
<comment type="function">
    <text evidence="3">Required for 3'-end cleavage and polyadenylation of pre-mRNAs. Also involved in chromosome segregation where it has a role in chromosome attachment to the mitotic spindle.</text>
</comment>
<feature type="repeat" description="WD" evidence="5">
    <location>
        <begin position="74"/>
        <end position="105"/>
    </location>
</feature>
<gene>
    <name evidence="7" type="ORF">CANCADRAFT_31618</name>
</gene>
<dbReference type="OrthoDB" id="16717at2759"/>
<keyword evidence="8" id="KW-1185">Reference proteome</keyword>
<dbReference type="CDD" id="cd00200">
    <property type="entry name" value="WD40"/>
    <property type="match status" value="1"/>
</dbReference>
<dbReference type="InterPro" id="IPR001680">
    <property type="entry name" value="WD40_rpt"/>
</dbReference>
<dbReference type="InterPro" id="IPR045245">
    <property type="entry name" value="Pfs2-like"/>
</dbReference>
<accession>A0A1E4TG51</accession>
<dbReference type="PROSITE" id="PS50294">
    <property type="entry name" value="WD_REPEATS_REGION"/>
    <property type="match status" value="5"/>
</dbReference>
<dbReference type="PANTHER" id="PTHR22836">
    <property type="entry name" value="WD40 REPEAT PROTEIN"/>
    <property type="match status" value="1"/>
</dbReference>
<dbReference type="SUPFAM" id="SSF50978">
    <property type="entry name" value="WD40 repeat-like"/>
    <property type="match status" value="1"/>
</dbReference>
<dbReference type="InterPro" id="IPR020472">
    <property type="entry name" value="WD40_PAC1"/>
</dbReference>
<dbReference type="AlphaFoldDB" id="A0A1E4TG51"/>
<protein>
    <recommendedName>
        <fullName evidence="4 6">Polyadenylation factor subunit 2</fullName>
    </recommendedName>
</protein>
<evidence type="ECO:0000256" key="1">
    <source>
        <dbReference type="ARBA" id="ARBA00022574"/>
    </source>
</evidence>
<name>A0A1E4TG51_9ASCO</name>
<keyword evidence="6" id="KW-0539">Nucleus</keyword>
<dbReference type="InterPro" id="IPR036322">
    <property type="entry name" value="WD40_repeat_dom_sf"/>
</dbReference>
<keyword evidence="2" id="KW-0677">Repeat</keyword>
<evidence type="ECO:0000256" key="2">
    <source>
        <dbReference type="ARBA" id="ARBA00022737"/>
    </source>
</evidence>
<dbReference type="GO" id="GO:0000785">
    <property type="term" value="C:chromatin"/>
    <property type="evidence" value="ECO:0007669"/>
    <property type="project" value="EnsemblFungi"/>
</dbReference>
<evidence type="ECO:0000313" key="8">
    <source>
        <dbReference type="Proteomes" id="UP000095023"/>
    </source>
</evidence>
<evidence type="ECO:0000256" key="4">
    <source>
        <dbReference type="ARBA" id="ARBA00026154"/>
    </source>
</evidence>
<dbReference type="EMBL" id="KV453842">
    <property type="protein sequence ID" value="ODV90751.1"/>
    <property type="molecule type" value="Genomic_DNA"/>
</dbReference>